<keyword evidence="4" id="KW-0051">Antiviral defense</keyword>
<accession>A0A172T151</accession>
<evidence type="ECO:0000256" key="4">
    <source>
        <dbReference type="ARBA" id="ARBA00023118"/>
    </source>
</evidence>
<organism evidence="7 9">
    <name type="scientific">Fervidobacterium pennivorans</name>
    <dbReference type="NCBI Taxonomy" id="93466"/>
    <lineage>
        <taxon>Bacteria</taxon>
        <taxon>Thermotogati</taxon>
        <taxon>Thermotogota</taxon>
        <taxon>Thermotogae</taxon>
        <taxon>Thermotogales</taxon>
        <taxon>Fervidobacteriaceae</taxon>
        <taxon>Fervidobacterium</taxon>
    </lineage>
</organism>
<dbReference type="AlphaFoldDB" id="A0A172T151"/>
<dbReference type="NCBIfam" id="TIGR01903">
    <property type="entry name" value="cas5_csm4"/>
    <property type="match status" value="1"/>
</dbReference>
<name>A0A172T151_FERPE</name>
<keyword evidence="3" id="KW-0694">RNA-binding</keyword>
<dbReference type="Proteomes" id="UP000077096">
    <property type="component" value="Chromosome"/>
</dbReference>
<reference evidence="8" key="2">
    <citation type="journal article" date="2020" name="mSystems">
        <title>Genome- and Community-Level Interaction Insights into Carbon Utilization and Element Cycling Functions of Hydrothermarchaeota in Hydrothermal Sediment.</title>
        <authorList>
            <person name="Zhou Z."/>
            <person name="Liu Y."/>
            <person name="Xu W."/>
            <person name="Pan J."/>
            <person name="Luo Z.H."/>
            <person name="Li M."/>
        </authorList>
    </citation>
    <scope>NUCLEOTIDE SEQUENCE [LARGE SCALE GENOMIC DNA]</scope>
    <source>
        <strain evidence="8">SpSt-640</strain>
    </source>
</reference>
<dbReference type="PATRIC" id="fig|93466.3.peg.194"/>
<dbReference type="GO" id="GO:0051607">
    <property type="term" value="P:defense response to virus"/>
    <property type="evidence" value="ECO:0007669"/>
    <property type="project" value="UniProtKB-KW"/>
</dbReference>
<dbReference type="EMBL" id="CP011393">
    <property type="protein sequence ID" value="ANE40731.1"/>
    <property type="molecule type" value="Genomic_DNA"/>
</dbReference>
<dbReference type="OMA" id="YFSHFEF"/>
<evidence type="ECO:0000259" key="5">
    <source>
        <dbReference type="Pfam" id="PF03787"/>
    </source>
</evidence>
<dbReference type="Pfam" id="PF03787">
    <property type="entry name" value="RAMPs"/>
    <property type="match status" value="1"/>
</dbReference>
<evidence type="ECO:0000313" key="9">
    <source>
        <dbReference type="Proteomes" id="UP000077096"/>
    </source>
</evidence>
<evidence type="ECO:0000313" key="7">
    <source>
        <dbReference type="EMBL" id="ANE40731.1"/>
    </source>
</evidence>
<dbReference type="KEGG" id="fng:JM64_00840"/>
<dbReference type="Pfam" id="PF17953">
    <property type="entry name" value="Csm4_C"/>
    <property type="match status" value="1"/>
</dbReference>
<dbReference type="EMBL" id="DTBH01000038">
    <property type="protein sequence ID" value="HGQ76628.1"/>
    <property type="molecule type" value="Genomic_DNA"/>
</dbReference>
<evidence type="ECO:0000256" key="2">
    <source>
        <dbReference type="ARBA" id="ARBA00016109"/>
    </source>
</evidence>
<protein>
    <recommendedName>
        <fullName evidence="2">CRISPR system Cms protein Csm4</fullName>
    </recommendedName>
</protein>
<dbReference type="InterPro" id="IPR005537">
    <property type="entry name" value="RAMP_III_fam"/>
</dbReference>
<evidence type="ECO:0000313" key="8">
    <source>
        <dbReference type="EMBL" id="HGQ76628.1"/>
    </source>
</evidence>
<proteinExistence type="inferred from homology"/>
<evidence type="ECO:0000256" key="1">
    <source>
        <dbReference type="ARBA" id="ARBA00005772"/>
    </source>
</evidence>
<evidence type="ECO:0000259" key="6">
    <source>
        <dbReference type="Pfam" id="PF17953"/>
    </source>
</evidence>
<dbReference type="GO" id="GO:0003723">
    <property type="term" value="F:RNA binding"/>
    <property type="evidence" value="ECO:0007669"/>
    <property type="project" value="UniProtKB-KW"/>
</dbReference>
<evidence type="ECO:0000256" key="3">
    <source>
        <dbReference type="ARBA" id="ARBA00022884"/>
    </source>
</evidence>
<reference evidence="7 9" key="1">
    <citation type="submission" date="2014-08" db="EMBL/GenBank/DDBJ databases">
        <title>Fervidobacterium pennivorans DYC genome.</title>
        <authorList>
            <person name="Wushke S."/>
        </authorList>
    </citation>
    <scope>NUCLEOTIDE SEQUENCE [LARGE SCALE GENOMIC DNA]</scope>
    <source>
        <strain evidence="7 9">DYC</strain>
    </source>
</reference>
<feature type="domain" description="Csm4 C-terminal" evidence="6">
    <location>
        <begin position="226"/>
        <end position="319"/>
    </location>
</feature>
<dbReference type="OrthoDB" id="9792564at2"/>
<feature type="domain" description="CRISPR type III-associated protein" evidence="5">
    <location>
        <begin position="7"/>
        <end position="214"/>
    </location>
</feature>
<comment type="similarity">
    <text evidence="1">Belongs to the CRISPR-associated Csm4 family.</text>
</comment>
<dbReference type="InterPro" id="IPR005510">
    <property type="entry name" value="Csm4"/>
</dbReference>
<dbReference type="InterPro" id="IPR040932">
    <property type="entry name" value="Csm4_C"/>
</dbReference>
<gene>
    <name evidence="8" type="primary">csm4</name>
    <name evidence="8" type="ORF">ENU12_01600</name>
    <name evidence="7" type="ORF">JM64_00840</name>
</gene>
<sequence length="326" mass="37177">MDYRVKIRFKGPLHIGFIDGVGEVSEGMVHADTLFSALVCAYSKLFGSEKTAELIENISDNTEETELLISSAFYYVGDKYFLPRPKGENFNLEKISQPKKLKKIKFVDEEIVTKNIAVEEKDIHGQFLSKSEVQFSNGFEGPVEIFERPRAGINRINSKSNLYYFSEVHFAPNCGLWFYLRVGKELKEEILASLKLLADEGLGGDRTYGFGNFEYKIEEVQLPVVGDKYLLLSPYIPSKNDYTNESKEIAKEISDAYELKYRTGYIFGTDQKAKRVVMFTEGSVFKKPVRGKILDITPDGFEKTYGYRVYRYGKAFLLPFKGGNNV</sequence>